<dbReference type="RefSeq" id="WP_203889387.1">
    <property type="nucleotide sequence ID" value="NZ_BOOH01000011.1"/>
</dbReference>
<protein>
    <submittedName>
        <fullName evidence="2">AbrB family transcriptional regulator</fullName>
    </submittedName>
</protein>
<gene>
    <name evidence="2" type="ORF">Plo01_10890</name>
</gene>
<evidence type="ECO:0000259" key="1">
    <source>
        <dbReference type="SMART" id="SM00966"/>
    </source>
</evidence>
<dbReference type="PANTHER" id="PTHR34860:SF6">
    <property type="entry name" value="REPRESSOR-LIKE PROTEIN SSO7C3"/>
    <property type="match status" value="1"/>
</dbReference>
<dbReference type="NCBIfam" id="TIGR01439">
    <property type="entry name" value="lp_hng_hel_AbrB"/>
    <property type="match status" value="1"/>
</dbReference>
<reference evidence="2 3" key="1">
    <citation type="submission" date="2021-01" db="EMBL/GenBank/DDBJ databases">
        <title>Whole genome shotgun sequence of Planobispora longispora NBRC 13918.</title>
        <authorList>
            <person name="Komaki H."/>
            <person name="Tamura T."/>
        </authorList>
    </citation>
    <scope>NUCLEOTIDE SEQUENCE [LARGE SCALE GENOMIC DNA]</scope>
    <source>
        <strain evidence="2 3">NBRC 13918</strain>
    </source>
</reference>
<sequence length="75" mass="8037">MTPPPPGKLAGTAKVGDRGQIVIPKDMRDMFGIVAGDTLLLLADVERGIAVLRNDDFVHLAETVLDAHKDRSDDA</sequence>
<organism evidence="2 3">
    <name type="scientific">Planobispora longispora</name>
    <dbReference type="NCBI Taxonomy" id="28887"/>
    <lineage>
        <taxon>Bacteria</taxon>
        <taxon>Bacillati</taxon>
        <taxon>Actinomycetota</taxon>
        <taxon>Actinomycetes</taxon>
        <taxon>Streptosporangiales</taxon>
        <taxon>Streptosporangiaceae</taxon>
        <taxon>Planobispora</taxon>
    </lineage>
</organism>
<accession>A0A8J3W3S4</accession>
<proteinExistence type="predicted"/>
<dbReference type="EMBL" id="BOOH01000011">
    <property type="protein sequence ID" value="GIH74660.1"/>
    <property type="molecule type" value="Genomic_DNA"/>
</dbReference>
<dbReference type="Proteomes" id="UP000616724">
    <property type="component" value="Unassembled WGS sequence"/>
</dbReference>
<dbReference type="SMART" id="SM00966">
    <property type="entry name" value="SpoVT_AbrB"/>
    <property type="match status" value="1"/>
</dbReference>
<dbReference type="InterPro" id="IPR037914">
    <property type="entry name" value="SpoVT-AbrB_sf"/>
</dbReference>
<dbReference type="AlphaFoldDB" id="A0A8J3W3S4"/>
<dbReference type="Pfam" id="PF04014">
    <property type="entry name" value="MazE_antitoxin"/>
    <property type="match status" value="1"/>
</dbReference>
<feature type="domain" description="SpoVT-AbrB" evidence="1">
    <location>
        <begin position="13"/>
        <end position="59"/>
    </location>
</feature>
<evidence type="ECO:0000313" key="3">
    <source>
        <dbReference type="Proteomes" id="UP000616724"/>
    </source>
</evidence>
<dbReference type="GO" id="GO:0003677">
    <property type="term" value="F:DNA binding"/>
    <property type="evidence" value="ECO:0007669"/>
    <property type="project" value="InterPro"/>
</dbReference>
<name>A0A8J3W3S4_9ACTN</name>
<dbReference type="InterPro" id="IPR052975">
    <property type="entry name" value="Repressor-like_regulatory"/>
</dbReference>
<evidence type="ECO:0000313" key="2">
    <source>
        <dbReference type="EMBL" id="GIH74660.1"/>
    </source>
</evidence>
<dbReference type="InterPro" id="IPR007159">
    <property type="entry name" value="SpoVT-AbrB_dom"/>
</dbReference>
<keyword evidence="3" id="KW-1185">Reference proteome</keyword>
<dbReference type="PANTHER" id="PTHR34860">
    <property type="entry name" value="REPRESSOR-LIKE PROTEIN SSO7C3"/>
    <property type="match status" value="1"/>
</dbReference>
<dbReference type="Gene3D" id="2.10.260.10">
    <property type="match status" value="1"/>
</dbReference>
<dbReference type="SUPFAM" id="SSF89447">
    <property type="entry name" value="AbrB/MazE/MraZ-like"/>
    <property type="match status" value="1"/>
</dbReference>
<comment type="caution">
    <text evidence="2">The sequence shown here is derived from an EMBL/GenBank/DDBJ whole genome shotgun (WGS) entry which is preliminary data.</text>
</comment>